<protein>
    <recommendedName>
        <fullName evidence="3 9">Exportin-T</fullName>
    </recommendedName>
    <alternativeName>
        <fullName evidence="9">Exportin(tRNA)</fullName>
    </alternativeName>
    <alternativeName>
        <fullName evidence="9">tRNA exportin</fullName>
    </alternativeName>
</protein>
<organism evidence="12 13">
    <name type="scientific">Malassezia furfur</name>
    <name type="common">Pityriasis versicolor infection agent</name>
    <name type="synonym">Pityrosporum furfur</name>
    <dbReference type="NCBI Taxonomy" id="55194"/>
    <lineage>
        <taxon>Eukaryota</taxon>
        <taxon>Fungi</taxon>
        <taxon>Dikarya</taxon>
        <taxon>Basidiomycota</taxon>
        <taxon>Ustilaginomycotina</taxon>
        <taxon>Malasseziomycetes</taxon>
        <taxon>Malasseziales</taxon>
        <taxon>Malasseziaceae</taxon>
        <taxon>Malassezia</taxon>
    </lineage>
</organism>
<dbReference type="InterPro" id="IPR011989">
    <property type="entry name" value="ARM-like"/>
</dbReference>
<evidence type="ECO:0000256" key="8">
    <source>
        <dbReference type="ARBA" id="ARBA00023242"/>
    </source>
</evidence>
<proteinExistence type="inferred from homology"/>
<evidence type="ECO:0000256" key="3">
    <source>
        <dbReference type="ARBA" id="ARBA00018928"/>
    </source>
</evidence>
<keyword evidence="5 9" id="KW-0963">Cytoplasm</keyword>
<accession>A0ABY8EPS7</accession>
<dbReference type="Pfam" id="PF19282">
    <property type="entry name" value="Exportin-T"/>
    <property type="match status" value="2"/>
</dbReference>
<feature type="domain" description="Exportin-T C-terminal" evidence="11">
    <location>
        <begin position="376"/>
        <end position="548"/>
    </location>
</feature>
<evidence type="ECO:0000256" key="1">
    <source>
        <dbReference type="ARBA" id="ARBA00004496"/>
    </source>
</evidence>
<evidence type="ECO:0000259" key="11">
    <source>
        <dbReference type="Pfam" id="PF19282"/>
    </source>
</evidence>
<dbReference type="PANTHER" id="PTHR15952">
    <property type="entry name" value="EXPORTIN-T/LOS1"/>
    <property type="match status" value="1"/>
</dbReference>
<keyword evidence="13" id="KW-1185">Reference proteome</keyword>
<evidence type="ECO:0000256" key="5">
    <source>
        <dbReference type="ARBA" id="ARBA00022490"/>
    </source>
</evidence>
<dbReference type="EMBL" id="CP046235">
    <property type="protein sequence ID" value="WFD47606.1"/>
    <property type="molecule type" value="Genomic_DNA"/>
</dbReference>
<dbReference type="InterPro" id="IPR016024">
    <property type="entry name" value="ARM-type_fold"/>
</dbReference>
<reference evidence="12 13" key="1">
    <citation type="journal article" date="2020" name="Elife">
        <title>Loss of centromere function drives karyotype evolution in closely related Malassezia species.</title>
        <authorList>
            <person name="Sankaranarayanan S.R."/>
            <person name="Ianiri G."/>
            <person name="Coelho M.A."/>
            <person name="Reza M.H."/>
            <person name="Thimmappa B.C."/>
            <person name="Ganguly P."/>
            <person name="Vadnala R.N."/>
            <person name="Sun S."/>
            <person name="Siddharthan R."/>
            <person name="Tellgren-Roth C."/>
            <person name="Dawson T.L."/>
            <person name="Heitman J."/>
            <person name="Sanyal K."/>
        </authorList>
    </citation>
    <scope>NUCLEOTIDE SEQUENCE [LARGE SCALE GENOMIC DNA]</scope>
    <source>
        <strain evidence="12">CBS14141</strain>
    </source>
</reference>
<evidence type="ECO:0000256" key="4">
    <source>
        <dbReference type="ARBA" id="ARBA00022448"/>
    </source>
</evidence>
<evidence type="ECO:0000313" key="13">
    <source>
        <dbReference type="Proteomes" id="UP000818624"/>
    </source>
</evidence>
<dbReference type="PANTHER" id="PTHR15952:SF11">
    <property type="entry name" value="EXPORTIN-T"/>
    <property type="match status" value="1"/>
</dbReference>
<dbReference type="InterPro" id="IPR013598">
    <property type="entry name" value="Exportin-1/Importin-b-like"/>
</dbReference>
<name>A0ABY8EPS7_MALFU</name>
<dbReference type="InterPro" id="IPR045546">
    <property type="entry name" value="Exportin-T_C"/>
</dbReference>
<dbReference type="Proteomes" id="UP000818624">
    <property type="component" value="Chromosome 2"/>
</dbReference>
<comment type="subcellular location">
    <subcellularLocation>
        <location evidence="1 9">Cytoplasm</location>
    </subcellularLocation>
    <subcellularLocation>
        <location evidence="9">Nucleus</location>
    </subcellularLocation>
    <text evidence="9">Shuttles between the nucleus and the cytoplasm.</text>
</comment>
<keyword evidence="4 9" id="KW-0813">Transport</keyword>
<evidence type="ECO:0000256" key="6">
    <source>
        <dbReference type="ARBA" id="ARBA00022555"/>
    </source>
</evidence>
<evidence type="ECO:0000256" key="2">
    <source>
        <dbReference type="ARBA" id="ARBA00009466"/>
    </source>
</evidence>
<keyword evidence="6 9" id="KW-0820">tRNA-binding</keyword>
<keyword evidence="8 9" id="KW-0539">Nucleus</keyword>
<evidence type="ECO:0000313" key="12">
    <source>
        <dbReference type="EMBL" id="WFD47606.1"/>
    </source>
</evidence>
<evidence type="ECO:0000259" key="10">
    <source>
        <dbReference type="Pfam" id="PF08389"/>
    </source>
</evidence>
<feature type="domain" description="Exportin-1/Importin-beta-like" evidence="10">
    <location>
        <begin position="118"/>
        <end position="298"/>
    </location>
</feature>
<feature type="domain" description="Exportin-T C-terminal" evidence="11">
    <location>
        <begin position="586"/>
        <end position="1085"/>
    </location>
</feature>
<dbReference type="Gene3D" id="1.25.10.10">
    <property type="entry name" value="Leucine-rich Repeat Variant"/>
    <property type="match status" value="1"/>
</dbReference>
<sequence length="1090" mass="119909">MDSNEVQLAQAVEIASNAAAVTDTNLVSQALAYLEQLKQATDESWSTGWAVWVARDDGHAKYAHAVRLFGLNLVDDFLERRVHAVANPGETLAFLQESTLAYLQIEFVAGNGEQGVVFMKNKLAQTLSLLVLQTYSLTNSYSFLMALLTLCTTTEAQDGSLNALTTDLVLRVLHDLSLSLGSDVTLRSVRSKERLQRDAVVRDEIRAHHAANIAELLWKVIRDALSALTSEAPVANPSPHSLYGGAAGSLAQVAMAVVGDFATWIDIGLVINMDTVPILFNALHSQHPQLRCVTADTLCEIVSKGMKPADKLALIQGLKLDEVVASLESSTRSAAQGGGGGEDAASELREHLAKLVNVVSIELCKIAEDQAGAEAETREAAQAKLLEFLQLVLAFLQDEYDEPAEQVLPSIHLVLSLYKKNKRQGEAMGAGLSGAQAEFIARLIQLVLAKFRFDGEVDWEDSSLVGGPADADADDAEEDDEQLLKFYELRKQLQMIMGAIAAIDEPLVSNTIHSLVSSTLALGEQQELPWEQAELCLYAIYSCGEVLSSIRGNKVGLGPHSYVQLPDEPGKARNVRQSVSVYQSLPLNQLGEMLQLVFRSRLSEHLHPVVQLQYFECVVRYASSFLLWPEFLPGALSAFLDARGLRNPRVGMRRRINYLFYRFVRDTRSAIPAEFVPRLLEGMQESFYVQAKLPEVTPEEDPLQKATEHASAFDSQLYLFDTAGLLIAQLSPSPDTQVMLFKAITQPLAEQLQQAVQAFGADNTNLQPVLQAHHLILALSTLAKGFPDYDASRTTEPAWIPEFKPVTEQILLALTALNQFMIIREAARGAFARIVTSAGPAVLPYIPTLIHALVNEVSEGELVDLLNFFGLITHKYKKDVRDVMDDLFMVLVNRIFSFLNQSVQGTDDYVRRADMERAYFGLVNALLSAGLDGVLVSEKNQQQLQSVLQSLVFYAENGEPLTQRSAIGVLVRLVTLWGTRSDNDASTLPGFEQFLYDAILPLVFQIPSKPSFDASDAQAQQVLTELSVLLKTIHQARGDELIQYLTAVYLPSVQCPLDMGMELAQNIQTLEAKPLKRYLETFIAKSRGAA</sequence>
<evidence type="ECO:0000256" key="9">
    <source>
        <dbReference type="RuleBase" id="RU366037"/>
    </source>
</evidence>
<comment type="function">
    <text evidence="9">tRNA nucleus export receptor which facilitates tRNA translocation across the nuclear pore complex.</text>
</comment>
<gene>
    <name evidence="12" type="primary">LOS1</name>
    <name evidence="12" type="ORF">GLX27_002258</name>
</gene>
<dbReference type="InterPro" id="IPR040017">
    <property type="entry name" value="XPOT"/>
</dbReference>
<keyword evidence="7 9" id="KW-0694">RNA-binding</keyword>
<dbReference type="Pfam" id="PF08389">
    <property type="entry name" value="Xpo1"/>
    <property type="match status" value="1"/>
</dbReference>
<comment type="similarity">
    <text evidence="2 9">Belongs to the exportin family.</text>
</comment>
<dbReference type="SUPFAM" id="SSF48371">
    <property type="entry name" value="ARM repeat"/>
    <property type="match status" value="1"/>
</dbReference>
<evidence type="ECO:0000256" key="7">
    <source>
        <dbReference type="ARBA" id="ARBA00022884"/>
    </source>
</evidence>